<evidence type="ECO:0000313" key="1">
    <source>
        <dbReference type="EMBL" id="OAV01945.1"/>
    </source>
</evidence>
<dbReference type="EMBL" id="LXHE01000002">
    <property type="protein sequence ID" value="OAV01945.1"/>
    <property type="molecule type" value="Genomic_DNA"/>
</dbReference>
<reference evidence="1 2" key="1">
    <citation type="journal article" date="2016" name="Genome Biol. Evol.">
        <title>Comparative Genomic Analyses of the Moraxella catarrhalis Serosensitive and Seroresistant Lineages Demonstrate Their Independent Evolution.</title>
        <authorList>
            <person name="Earl J.P."/>
            <person name="de Vries S.P."/>
            <person name="Ahmed A."/>
            <person name="Powell E."/>
            <person name="Schultz M.P."/>
            <person name="Hermans P.W."/>
            <person name="Hill D.J."/>
            <person name="Zhou Z."/>
            <person name="Constantinidou C.I."/>
            <person name="Hu F.Z."/>
            <person name="Bootsma H.J."/>
            <person name="Ehrlich G.D."/>
        </authorList>
    </citation>
    <scope>NUCLEOTIDE SEQUENCE [LARGE SCALE GENOMIC DNA]</scope>
    <source>
        <strain evidence="1 2">Z7574</strain>
    </source>
</reference>
<organism evidence="1 2">
    <name type="scientific">Moraxella catarrhalis</name>
    <name type="common">Branhamella catarrhalis</name>
    <dbReference type="NCBI Taxonomy" id="480"/>
    <lineage>
        <taxon>Bacteria</taxon>
        <taxon>Pseudomonadati</taxon>
        <taxon>Pseudomonadota</taxon>
        <taxon>Gammaproteobacteria</taxon>
        <taxon>Moraxellales</taxon>
        <taxon>Moraxellaceae</taxon>
        <taxon>Moraxella</taxon>
    </lineage>
</organism>
<evidence type="ECO:0000313" key="2">
    <source>
        <dbReference type="Proteomes" id="UP000078446"/>
    </source>
</evidence>
<sequence length="50" mass="6027">MLIDVVRIKYLILALFFEITRSIIRCFGGYCSNFVQNMDKYSKNRILEKY</sequence>
<comment type="caution">
    <text evidence="1">The sequence shown here is derived from an EMBL/GenBank/DDBJ whole genome shotgun (WGS) entry which is preliminary data.</text>
</comment>
<dbReference type="Proteomes" id="UP000078446">
    <property type="component" value="Unassembled WGS sequence"/>
</dbReference>
<protein>
    <submittedName>
        <fullName evidence="1">Uncharacterized protein</fullName>
    </submittedName>
</protein>
<accession>A0A7Z0V0H8</accession>
<proteinExistence type="predicted"/>
<name>A0A7Z0V0H8_MORCA</name>
<dbReference type="AlphaFoldDB" id="A0A7Z0V0H8"/>
<gene>
    <name evidence="1" type="ORF">AO382_0311</name>
</gene>